<dbReference type="GO" id="GO:0004252">
    <property type="term" value="F:serine-type endopeptidase activity"/>
    <property type="evidence" value="ECO:0007669"/>
    <property type="project" value="InterPro"/>
</dbReference>
<keyword evidence="5 7" id="KW-1133">Transmembrane helix</keyword>
<feature type="transmembrane region" description="Helical" evidence="7">
    <location>
        <begin position="82"/>
        <end position="102"/>
    </location>
</feature>
<dbReference type="PANTHER" id="PTHR43731:SF14">
    <property type="entry name" value="PRESENILIN-ASSOCIATED RHOMBOID-LIKE PROTEIN, MITOCHONDRIAL"/>
    <property type="match status" value="1"/>
</dbReference>
<dbReference type="RefSeq" id="WP_149849155.1">
    <property type="nucleotide sequence ID" value="NZ_VUOB01000015.1"/>
</dbReference>
<sequence length="305" mass="32117">MTTPPVPPADGPVGAQPELPACVRHPDRPTGLRCARCERPACPECLREAPVGYQCVDCVNQARRTVRRPVTVAGAELVSKPVVTPVLIAINVVIFAITAVQAKSVFDLRSSNLYVDWLLWPQRASAGSWWNLITSGFLHVNPIHLVLNMVALWVLGRDMELVLGRVRFVGLYVLALIGGGVSVYLFGAPDVPVVGASGAIFGLMGGLLVALVRLRLDPKSAIGVIAMNLIISVSLPGISLLGHLGGLVVGAAATAGLVYAPPARRTPLQIATMVALLAVLVVLIVVRTSQLGCQDVGVGIYCPRG</sequence>
<evidence type="ECO:0000313" key="9">
    <source>
        <dbReference type="EMBL" id="KAA2263743.1"/>
    </source>
</evidence>
<keyword evidence="9" id="KW-0645">Protease</keyword>
<feature type="transmembrane region" description="Helical" evidence="7">
    <location>
        <begin position="193"/>
        <end position="214"/>
    </location>
</feature>
<name>A0A5B2XK63_9PSEU</name>
<dbReference type="Gene3D" id="1.20.1540.10">
    <property type="entry name" value="Rhomboid-like"/>
    <property type="match status" value="1"/>
</dbReference>
<dbReference type="PANTHER" id="PTHR43731">
    <property type="entry name" value="RHOMBOID PROTEASE"/>
    <property type="match status" value="1"/>
</dbReference>
<evidence type="ECO:0000313" key="10">
    <source>
        <dbReference type="Proteomes" id="UP000323454"/>
    </source>
</evidence>
<dbReference type="InterPro" id="IPR022764">
    <property type="entry name" value="Peptidase_S54_rhomboid_dom"/>
</dbReference>
<evidence type="ECO:0000256" key="4">
    <source>
        <dbReference type="ARBA" id="ARBA00022801"/>
    </source>
</evidence>
<dbReference type="InterPro" id="IPR050925">
    <property type="entry name" value="Rhomboid_protease_S54"/>
</dbReference>
<reference evidence="9 10" key="1">
    <citation type="submission" date="2019-09" db="EMBL/GenBank/DDBJ databases">
        <title>Goodfellowia gen. nov., a new genus of the Pseudonocardineae related to Actinoalloteichus, containing Goodfellowia coeruleoviolacea gen. nov., comb. nov. gen. nov., comb. nov.</title>
        <authorList>
            <person name="Labeda D."/>
        </authorList>
    </citation>
    <scope>NUCLEOTIDE SEQUENCE [LARGE SCALE GENOMIC DNA]</scope>
    <source>
        <strain evidence="9 10">AN110305</strain>
    </source>
</reference>
<evidence type="ECO:0000256" key="5">
    <source>
        <dbReference type="ARBA" id="ARBA00022989"/>
    </source>
</evidence>
<dbReference type="GO" id="GO:0006508">
    <property type="term" value="P:proteolysis"/>
    <property type="evidence" value="ECO:0007669"/>
    <property type="project" value="UniProtKB-KW"/>
</dbReference>
<feature type="transmembrane region" description="Helical" evidence="7">
    <location>
        <begin position="221"/>
        <end position="238"/>
    </location>
</feature>
<accession>A0A5B2XK63</accession>
<keyword evidence="4" id="KW-0378">Hydrolase</keyword>
<dbReference type="EMBL" id="VUOB01000015">
    <property type="protein sequence ID" value="KAA2263743.1"/>
    <property type="molecule type" value="Genomic_DNA"/>
</dbReference>
<keyword evidence="10" id="KW-1185">Reference proteome</keyword>
<comment type="caution">
    <text evidence="9">The sequence shown here is derived from an EMBL/GenBank/DDBJ whole genome shotgun (WGS) entry which is preliminary data.</text>
</comment>
<organism evidence="9 10">
    <name type="scientific">Solihabitans fulvus</name>
    <dbReference type="NCBI Taxonomy" id="1892852"/>
    <lineage>
        <taxon>Bacteria</taxon>
        <taxon>Bacillati</taxon>
        <taxon>Actinomycetota</taxon>
        <taxon>Actinomycetes</taxon>
        <taxon>Pseudonocardiales</taxon>
        <taxon>Pseudonocardiaceae</taxon>
        <taxon>Solihabitans</taxon>
    </lineage>
</organism>
<evidence type="ECO:0000256" key="6">
    <source>
        <dbReference type="ARBA" id="ARBA00023136"/>
    </source>
</evidence>
<evidence type="ECO:0000256" key="2">
    <source>
        <dbReference type="ARBA" id="ARBA00009045"/>
    </source>
</evidence>
<evidence type="ECO:0000256" key="7">
    <source>
        <dbReference type="SAM" id="Phobius"/>
    </source>
</evidence>
<proteinExistence type="inferred from homology"/>
<comment type="subcellular location">
    <subcellularLocation>
        <location evidence="1">Membrane</location>
        <topology evidence="1">Multi-pass membrane protein</topology>
    </subcellularLocation>
</comment>
<feature type="transmembrane region" description="Helical" evidence="7">
    <location>
        <begin position="168"/>
        <end position="187"/>
    </location>
</feature>
<dbReference type="AlphaFoldDB" id="A0A5B2XK63"/>
<dbReference type="OrthoDB" id="9807874at2"/>
<evidence type="ECO:0000256" key="3">
    <source>
        <dbReference type="ARBA" id="ARBA00022692"/>
    </source>
</evidence>
<feature type="domain" description="Peptidase S54 rhomboid" evidence="8">
    <location>
        <begin position="127"/>
        <end position="258"/>
    </location>
</feature>
<dbReference type="SUPFAM" id="SSF144091">
    <property type="entry name" value="Rhomboid-like"/>
    <property type="match status" value="1"/>
</dbReference>
<dbReference type="InterPro" id="IPR035952">
    <property type="entry name" value="Rhomboid-like_sf"/>
</dbReference>
<feature type="transmembrane region" description="Helical" evidence="7">
    <location>
        <begin position="129"/>
        <end position="156"/>
    </location>
</feature>
<dbReference type="Pfam" id="PF01694">
    <property type="entry name" value="Rhomboid"/>
    <property type="match status" value="1"/>
</dbReference>
<feature type="transmembrane region" description="Helical" evidence="7">
    <location>
        <begin position="268"/>
        <end position="286"/>
    </location>
</feature>
<protein>
    <submittedName>
        <fullName evidence="9">Rhomboid family intramembrane serine protease</fullName>
    </submittedName>
</protein>
<keyword evidence="3 7" id="KW-0812">Transmembrane</keyword>
<evidence type="ECO:0000256" key="1">
    <source>
        <dbReference type="ARBA" id="ARBA00004141"/>
    </source>
</evidence>
<keyword evidence="6 7" id="KW-0472">Membrane</keyword>
<evidence type="ECO:0000259" key="8">
    <source>
        <dbReference type="Pfam" id="PF01694"/>
    </source>
</evidence>
<gene>
    <name evidence="9" type="ORF">F0L68_09685</name>
</gene>
<dbReference type="Proteomes" id="UP000323454">
    <property type="component" value="Unassembled WGS sequence"/>
</dbReference>
<dbReference type="GO" id="GO:0016020">
    <property type="term" value="C:membrane"/>
    <property type="evidence" value="ECO:0007669"/>
    <property type="project" value="UniProtKB-SubCell"/>
</dbReference>
<reference evidence="9 10" key="2">
    <citation type="submission" date="2019-09" db="EMBL/GenBank/DDBJ databases">
        <authorList>
            <person name="Jin C."/>
        </authorList>
    </citation>
    <scope>NUCLEOTIDE SEQUENCE [LARGE SCALE GENOMIC DNA]</scope>
    <source>
        <strain evidence="9 10">AN110305</strain>
    </source>
</reference>
<comment type="similarity">
    <text evidence="2">Belongs to the peptidase S54 family.</text>
</comment>